<feature type="region of interest" description="Disordered" evidence="1">
    <location>
        <begin position="161"/>
        <end position="222"/>
    </location>
</feature>
<evidence type="ECO:0000256" key="1">
    <source>
        <dbReference type="SAM" id="MobiDB-lite"/>
    </source>
</evidence>
<feature type="region of interest" description="Disordered" evidence="1">
    <location>
        <begin position="237"/>
        <end position="263"/>
    </location>
</feature>
<keyword evidence="3" id="KW-1185">Reference proteome</keyword>
<evidence type="ECO:0000313" key="2">
    <source>
        <dbReference type="EMBL" id="EOB05611.1"/>
    </source>
</evidence>
<dbReference type="EMBL" id="KB742678">
    <property type="protein sequence ID" value="EOB05611.1"/>
    <property type="molecule type" value="Genomic_DNA"/>
</dbReference>
<evidence type="ECO:0000313" key="3">
    <source>
        <dbReference type="Proteomes" id="UP000296049"/>
    </source>
</evidence>
<dbReference type="Proteomes" id="UP000296049">
    <property type="component" value="Unassembled WGS sequence"/>
</dbReference>
<gene>
    <name evidence="2" type="ORF">Anapl_10703</name>
</gene>
<reference evidence="3" key="1">
    <citation type="journal article" date="2013" name="Nat. Genet.">
        <title>The duck genome and transcriptome provide insight into an avian influenza virus reservoir species.</title>
        <authorList>
            <person name="Huang Y."/>
            <person name="Li Y."/>
            <person name="Burt D.W."/>
            <person name="Chen H."/>
            <person name="Zhang Y."/>
            <person name="Qian W."/>
            <person name="Kim H."/>
            <person name="Gan S."/>
            <person name="Zhao Y."/>
            <person name="Li J."/>
            <person name="Yi K."/>
            <person name="Feng H."/>
            <person name="Zhu P."/>
            <person name="Li B."/>
            <person name="Liu Q."/>
            <person name="Fairley S."/>
            <person name="Magor K.E."/>
            <person name="Du Z."/>
            <person name="Hu X."/>
            <person name="Goodman L."/>
            <person name="Tafer H."/>
            <person name="Vignal A."/>
            <person name="Lee T."/>
            <person name="Kim K.W."/>
            <person name="Sheng Z."/>
            <person name="An Y."/>
            <person name="Searle S."/>
            <person name="Herrero J."/>
            <person name="Groenen M.A."/>
            <person name="Crooijmans R.P."/>
            <person name="Faraut T."/>
            <person name="Cai Q."/>
            <person name="Webster R.G."/>
            <person name="Aldridge J.R."/>
            <person name="Warren W.C."/>
            <person name="Bartschat S."/>
            <person name="Kehr S."/>
            <person name="Marz M."/>
            <person name="Stadler P.F."/>
            <person name="Smith J."/>
            <person name="Kraus R.H."/>
            <person name="Zhao Y."/>
            <person name="Ren L."/>
            <person name="Fei J."/>
            <person name="Morisson M."/>
            <person name="Kaiser P."/>
            <person name="Griffin D.K."/>
            <person name="Rao M."/>
            <person name="Pitel F."/>
            <person name="Wang J."/>
            <person name="Li N."/>
        </authorList>
    </citation>
    <scope>NUCLEOTIDE SEQUENCE [LARGE SCALE GENOMIC DNA]</scope>
</reference>
<sequence length="405" mass="44324">MGALATESATSEESFNRDTHLNCNELNRIHNFRITHFSPLDPSYALITALCAKPSEGCEKRQVKRGCLAGTGNEAVSASPGTSSRQKSREDLRCAYITEGMQEKAQHRQQALLTAPTRVNHRASSAVLGYKSQQLWWSPWPRRAARCSTPEAMPCETQPRAEAAGARAAQHPCRAGTSPPLPPGVLLPAREVPRRARQLPAPDPALKRALRGGCGSPNAARTAQAAARRELWGSCSQADPVAPHRKGRGRGADPHHAGNPKMHGVGLRWNQRVCCKVIKRELHRYSCSNTKQEYKIETLKIEKKLDAGAPGHPLLYKADQSSTTELTVPCRAAGVSGTQCSQAGRVYPAPAASPLKQLQLSYSFLSHQTRCQLTFHSLAETFEGKQDSCLQKKRGLTYTEITWTL</sequence>
<protein>
    <submittedName>
        <fullName evidence="2">Uncharacterized protein</fullName>
    </submittedName>
</protein>
<name>R0K625_ANAPL</name>
<dbReference type="AlphaFoldDB" id="R0K625"/>
<accession>R0K625</accession>
<proteinExistence type="predicted"/>
<organism evidence="2 3">
    <name type="scientific">Anas platyrhynchos</name>
    <name type="common">Mallard</name>
    <name type="synonym">Anas boschas</name>
    <dbReference type="NCBI Taxonomy" id="8839"/>
    <lineage>
        <taxon>Eukaryota</taxon>
        <taxon>Metazoa</taxon>
        <taxon>Chordata</taxon>
        <taxon>Craniata</taxon>
        <taxon>Vertebrata</taxon>
        <taxon>Euteleostomi</taxon>
        <taxon>Archelosauria</taxon>
        <taxon>Archosauria</taxon>
        <taxon>Dinosauria</taxon>
        <taxon>Saurischia</taxon>
        <taxon>Theropoda</taxon>
        <taxon>Coelurosauria</taxon>
        <taxon>Aves</taxon>
        <taxon>Neognathae</taxon>
        <taxon>Galloanserae</taxon>
        <taxon>Anseriformes</taxon>
        <taxon>Anatidae</taxon>
        <taxon>Anatinae</taxon>
        <taxon>Anas</taxon>
    </lineage>
</organism>